<dbReference type="GeneID" id="103175132"/>
<dbReference type="GO" id="GO:0005829">
    <property type="term" value="C:cytosol"/>
    <property type="evidence" value="ECO:0007669"/>
    <property type="project" value="UniProtKB-SubCell"/>
</dbReference>
<dbReference type="PANTHER" id="PTHR31671">
    <property type="entry name" value="DIABETES AND OBESITY REGULATED, ISOFORM G"/>
    <property type="match status" value="1"/>
</dbReference>
<dbReference type="Ensembl" id="ENSCMIT00000006627.1">
    <property type="protein sequence ID" value="ENSCMIP00000006416.1"/>
    <property type="gene ID" value="ENSCMIG00000003647.1"/>
</dbReference>
<dbReference type="EMBL" id="JW873666">
    <property type="protein sequence ID" value="AFP06183.1"/>
    <property type="molecule type" value="mRNA"/>
</dbReference>
<protein>
    <submittedName>
        <fullName evidence="13">Tumor protein p53 inducible nuclear protein 1</fullName>
    </submittedName>
    <submittedName>
        <fullName evidence="12">Tumor protein p53-inducible nuclear protein 1-like protein</fullName>
    </submittedName>
</protein>
<evidence type="ECO:0000256" key="11">
    <source>
        <dbReference type="SAM" id="MobiDB-lite"/>
    </source>
</evidence>
<evidence type="ECO:0000256" key="6">
    <source>
        <dbReference type="ARBA" id="ARBA00023159"/>
    </source>
</evidence>
<dbReference type="KEGG" id="cmk:103175132"/>
<dbReference type="OMA" id="VGQHIHC"/>
<keyword evidence="6" id="KW-0010">Activator</keyword>
<dbReference type="GO" id="GO:0031410">
    <property type="term" value="C:cytoplasmic vesicle"/>
    <property type="evidence" value="ECO:0007669"/>
    <property type="project" value="UniProtKB-KW"/>
</dbReference>
<dbReference type="GO" id="GO:0016604">
    <property type="term" value="C:nuclear body"/>
    <property type="evidence" value="ECO:0007669"/>
    <property type="project" value="UniProtKB-SubCell"/>
</dbReference>
<dbReference type="GeneTree" id="ENSGT00530000063829"/>
<dbReference type="Proteomes" id="UP000314986">
    <property type="component" value="Unassembled WGS sequence"/>
</dbReference>
<evidence type="ECO:0000256" key="10">
    <source>
        <dbReference type="ARBA" id="ARBA00034306"/>
    </source>
</evidence>
<feature type="region of interest" description="Disordered" evidence="11">
    <location>
        <begin position="213"/>
        <end position="235"/>
    </location>
</feature>
<dbReference type="GO" id="GO:0045893">
    <property type="term" value="P:positive regulation of DNA-templated transcription"/>
    <property type="evidence" value="ECO:0007669"/>
    <property type="project" value="TreeGrafter"/>
</dbReference>
<dbReference type="GO" id="GO:0005776">
    <property type="term" value="C:autophagosome"/>
    <property type="evidence" value="ECO:0007669"/>
    <property type="project" value="UniProtKB-SubCell"/>
</dbReference>
<evidence type="ECO:0000256" key="5">
    <source>
        <dbReference type="ARBA" id="ARBA00023015"/>
    </source>
</evidence>
<dbReference type="Pfam" id="PF14839">
    <property type="entry name" value="DOR"/>
    <property type="match status" value="1"/>
</dbReference>
<organism evidence="12">
    <name type="scientific">Callorhinchus milii</name>
    <name type="common">Ghost shark</name>
    <dbReference type="NCBI Taxonomy" id="7868"/>
    <lineage>
        <taxon>Eukaryota</taxon>
        <taxon>Metazoa</taxon>
        <taxon>Chordata</taxon>
        <taxon>Craniata</taxon>
        <taxon>Vertebrata</taxon>
        <taxon>Chondrichthyes</taxon>
        <taxon>Holocephali</taxon>
        <taxon>Chimaeriformes</taxon>
        <taxon>Callorhinchidae</taxon>
        <taxon>Callorhinchus</taxon>
    </lineage>
</organism>
<keyword evidence="14" id="KW-1185">Reference proteome</keyword>
<keyword evidence="3" id="KW-0963">Cytoplasm</keyword>
<gene>
    <name evidence="13" type="primary">tp53inp1</name>
</gene>
<dbReference type="GO" id="GO:0000045">
    <property type="term" value="P:autophagosome assembly"/>
    <property type="evidence" value="ECO:0007669"/>
    <property type="project" value="TreeGrafter"/>
</dbReference>
<dbReference type="STRING" id="7868.ENSCMIP00000006416"/>
<dbReference type="InterPro" id="IPR029431">
    <property type="entry name" value="TP53INP"/>
</dbReference>
<evidence type="ECO:0000256" key="2">
    <source>
        <dbReference type="ARBA" id="ARBA00004514"/>
    </source>
</evidence>
<proteinExistence type="evidence at transcript level"/>
<keyword evidence="9" id="KW-0968">Cytoplasmic vesicle</keyword>
<evidence type="ECO:0000256" key="4">
    <source>
        <dbReference type="ARBA" id="ARBA00023006"/>
    </source>
</evidence>
<evidence type="ECO:0000313" key="12">
    <source>
        <dbReference type="EMBL" id="AFP06183.1"/>
    </source>
</evidence>
<dbReference type="PANTHER" id="PTHR31671:SF0">
    <property type="entry name" value="TUMOR PROTEIN P53-INDUCIBLE NUCLEAR PROTEIN 1"/>
    <property type="match status" value="1"/>
</dbReference>
<evidence type="ECO:0000256" key="1">
    <source>
        <dbReference type="ARBA" id="ARBA00004419"/>
    </source>
</evidence>
<evidence type="ECO:0000313" key="13">
    <source>
        <dbReference type="Ensembl" id="ENSCMIP00000006416.1"/>
    </source>
</evidence>
<name>V9L479_CALMI</name>
<keyword evidence="7" id="KW-0804">Transcription</keyword>
<reference evidence="14" key="2">
    <citation type="journal article" date="2007" name="PLoS Biol.">
        <title>Survey sequencing and comparative analysis of the elephant shark (Callorhinchus milii) genome.</title>
        <authorList>
            <person name="Venkatesh B."/>
            <person name="Kirkness E.F."/>
            <person name="Loh Y.H."/>
            <person name="Halpern A.L."/>
            <person name="Lee A.P."/>
            <person name="Johnson J."/>
            <person name="Dandona N."/>
            <person name="Viswanathan L.D."/>
            <person name="Tay A."/>
            <person name="Venter J.C."/>
            <person name="Strausberg R.L."/>
            <person name="Brenner S."/>
        </authorList>
    </citation>
    <scope>NUCLEOTIDE SEQUENCE [LARGE SCALE GENOMIC DNA]</scope>
</reference>
<keyword evidence="4" id="KW-0072">Autophagy</keyword>
<keyword evidence="8" id="KW-0539">Nucleus</keyword>
<reference evidence="13" key="4">
    <citation type="submission" date="2025-05" db="UniProtKB">
        <authorList>
            <consortium name="Ensembl"/>
        </authorList>
    </citation>
    <scope>IDENTIFICATION</scope>
</reference>
<dbReference type="OrthoDB" id="10041339at2759"/>
<evidence type="ECO:0000256" key="9">
    <source>
        <dbReference type="ARBA" id="ARBA00023329"/>
    </source>
</evidence>
<evidence type="ECO:0000256" key="3">
    <source>
        <dbReference type="ARBA" id="ARBA00022490"/>
    </source>
</evidence>
<evidence type="ECO:0000256" key="8">
    <source>
        <dbReference type="ARBA" id="ARBA00023242"/>
    </source>
</evidence>
<accession>V9L479</accession>
<dbReference type="CTD" id="94241"/>
<evidence type="ECO:0000256" key="7">
    <source>
        <dbReference type="ARBA" id="ARBA00023163"/>
    </source>
</evidence>
<dbReference type="AlphaFoldDB" id="V9L479"/>
<reference evidence="14" key="1">
    <citation type="journal article" date="2006" name="Science">
        <title>Ancient noncoding elements conserved in the human genome.</title>
        <authorList>
            <person name="Venkatesh B."/>
            <person name="Kirkness E.F."/>
            <person name="Loh Y.H."/>
            <person name="Halpern A.L."/>
            <person name="Lee A.P."/>
            <person name="Johnson J."/>
            <person name="Dandona N."/>
            <person name="Viswanathan L.D."/>
            <person name="Tay A."/>
            <person name="Venter J.C."/>
            <person name="Strausberg R.L."/>
            <person name="Brenner S."/>
        </authorList>
    </citation>
    <scope>NUCLEOTIDE SEQUENCE [LARGE SCALE GENOMIC DNA]</scope>
</reference>
<reference evidence="12 14" key="3">
    <citation type="journal article" date="2014" name="Nature">
        <title>Elephant shark genome provides unique insights into gnathostome evolution.</title>
        <authorList>
            <consortium name="International Elephant Shark Genome Sequencing Consortium"/>
            <person name="Venkatesh B."/>
            <person name="Lee A.P."/>
            <person name="Ravi V."/>
            <person name="Maurya A.K."/>
            <person name="Lian M.M."/>
            <person name="Swann J.B."/>
            <person name="Ohta Y."/>
            <person name="Flajnik M.F."/>
            <person name="Sutoh Y."/>
            <person name="Kasahara M."/>
            <person name="Hoon S."/>
            <person name="Gangu V."/>
            <person name="Roy S.W."/>
            <person name="Irimia M."/>
            <person name="Korzh V."/>
            <person name="Kondrychyn I."/>
            <person name="Lim Z.W."/>
            <person name="Tay B.H."/>
            <person name="Tohari S."/>
            <person name="Kong K.W."/>
            <person name="Ho S."/>
            <person name="Lorente-Galdos B."/>
            <person name="Quilez J."/>
            <person name="Marques-Bonet T."/>
            <person name="Raney B.J."/>
            <person name="Ingham P.W."/>
            <person name="Tay A."/>
            <person name="Hillier L.W."/>
            <person name="Minx P."/>
            <person name="Boehm T."/>
            <person name="Wilson R.K."/>
            <person name="Brenner S."/>
            <person name="Warren W.C."/>
        </authorList>
    </citation>
    <scope>NUCLEOTIDE SEQUENCE</scope>
    <source>
        <tissue evidence="12">Spleen</tissue>
    </source>
</reference>
<comment type="subcellular location">
    <subcellularLocation>
        <location evidence="2">Cytoplasm</location>
        <location evidence="2">Cytosol</location>
    </subcellularLocation>
    <subcellularLocation>
        <location evidence="1">Cytoplasmic vesicle</location>
        <location evidence="1">Autophagosome</location>
    </subcellularLocation>
    <subcellularLocation>
        <location evidence="10">Nucleus</location>
        <location evidence="10">Nuclear body</location>
    </subcellularLocation>
</comment>
<evidence type="ECO:0000313" key="14">
    <source>
        <dbReference type="Proteomes" id="UP000314986"/>
    </source>
</evidence>
<dbReference type="RefSeq" id="XP_042187894.1">
    <property type="nucleotide sequence ID" value="XM_042331960.1"/>
</dbReference>
<sequence length="235" mass="26814">MYQRFSSMLFGEIDGAERESQELEISEKEDEEWILVDYIDTCTNCSREETDGMDRATSPNSAMFSSSTSSLELLGNSSDPCFLQLDSCALEESWFITPPPCFTAGGQAPVQVEMSPMENLLIEHPSMSVYTVHNIHSSLRENSRSVEYENPTVRTESPARVSHHIRCYAAALAAHTSFLEQANQIRHSQRAKEHLEKHLLNRNNIRRQNLIRESSSRQTKHSGHVLHQPCQRQYN</sequence>
<keyword evidence="5" id="KW-0805">Transcription regulation</keyword>